<proteinExistence type="predicted"/>
<sequence length="159" mass="18222">MLFKGSAYRSHMPHEIFRSCHAEDIAISRYFKSKKEKIITLTGTTSIKCRMYNGLEEALNGFSKNVFHFFGNSPAATVAFVLATTLTPLFLFTFGLWAYIIWLIGAAAIRVLVSAASLQNGRSNTELMFLQHYYFIIIVIKAFVHRSRKKIIWKGRNIY</sequence>
<feature type="transmembrane region" description="Helical" evidence="1">
    <location>
        <begin position="89"/>
        <end position="115"/>
    </location>
</feature>
<keyword evidence="1" id="KW-0812">Transmembrane</keyword>
<evidence type="ECO:0008006" key="3">
    <source>
        <dbReference type="Google" id="ProtNLM"/>
    </source>
</evidence>
<keyword evidence="1" id="KW-0472">Membrane</keyword>
<feature type="transmembrane region" description="Helical" evidence="1">
    <location>
        <begin position="127"/>
        <end position="144"/>
    </location>
</feature>
<evidence type="ECO:0000313" key="2">
    <source>
        <dbReference type="EMBL" id="MPM71179.1"/>
    </source>
</evidence>
<dbReference type="AlphaFoldDB" id="A0A645C0M6"/>
<organism evidence="2">
    <name type="scientific">bioreactor metagenome</name>
    <dbReference type="NCBI Taxonomy" id="1076179"/>
    <lineage>
        <taxon>unclassified sequences</taxon>
        <taxon>metagenomes</taxon>
        <taxon>ecological metagenomes</taxon>
    </lineage>
</organism>
<protein>
    <recommendedName>
        <fullName evidence="3">Glycosyltransferase 2-like domain-containing protein</fullName>
    </recommendedName>
</protein>
<accession>A0A645C0M6</accession>
<comment type="caution">
    <text evidence="2">The sequence shown here is derived from an EMBL/GenBank/DDBJ whole genome shotgun (WGS) entry which is preliminary data.</text>
</comment>
<evidence type="ECO:0000256" key="1">
    <source>
        <dbReference type="SAM" id="Phobius"/>
    </source>
</evidence>
<keyword evidence="1" id="KW-1133">Transmembrane helix</keyword>
<dbReference type="EMBL" id="VSSQ01023947">
    <property type="protein sequence ID" value="MPM71179.1"/>
    <property type="molecule type" value="Genomic_DNA"/>
</dbReference>
<gene>
    <name evidence="2" type="ORF">SDC9_118142</name>
</gene>
<name>A0A645C0M6_9ZZZZ</name>
<reference evidence="2" key="1">
    <citation type="submission" date="2019-08" db="EMBL/GenBank/DDBJ databases">
        <authorList>
            <person name="Kucharzyk K."/>
            <person name="Murdoch R.W."/>
            <person name="Higgins S."/>
            <person name="Loffler F."/>
        </authorList>
    </citation>
    <scope>NUCLEOTIDE SEQUENCE</scope>
</reference>